<protein>
    <submittedName>
        <fullName evidence="1">Uncharacterized protein</fullName>
    </submittedName>
</protein>
<gene>
    <name evidence="1" type="ORF">Q9295_01705</name>
</gene>
<name>A0ABU0VTN4_9RHOB</name>
<proteinExistence type="predicted"/>
<dbReference type="EMBL" id="JAVDBT010000001">
    <property type="protein sequence ID" value="MDQ2065073.1"/>
    <property type="molecule type" value="Genomic_DNA"/>
</dbReference>
<comment type="caution">
    <text evidence="1">The sequence shown here is derived from an EMBL/GenBank/DDBJ whole genome shotgun (WGS) entry which is preliminary data.</text>
</comment>
<organism evidence="1 2">
    <name type="scientific">Pseudogemmobacter lacusdianii</name>
    <dbReference type="NCBI Taxonomy" id="3069608"/>
    <lineage>
        <taxon>Bacteria</taxon>
        <taxon>Pseudomonadati</taxon>
        <taxon>Pseudomonadota</taxon>
        <taxon>Alphaproteobacteria</taxon>
        <taxon>Rhodobacterales</taxon>
        <taxon>Paracoccaceae</taxon>
        <taxon>Pseudogemmobacter</taxon>
    </lineage>
</organism>
<accession>A0ABU0VTN4</accession>
<keyword evidence="2" id="KW-1185">Reference proteome</keyword>
<sequence length="91" mass="9585">MSYEPTNPELIATAIGMALINRTLIEATDRTNHTDVTQTLVSVHEHAALAGGSLLLLAERLGCDAEVRQLVAEGQARIAGYQASAGLEGRA</sequence>
<evidence type="ECO:0000313" key="2">
    <source>
        <dbReference type="Proteomes" id="UP001239680"/>
    </source>
</evidence>
<dbReference type="RefSeq" id="WP_306678750.1">
    <property type="nucleotide sequence ID" value="NZ_JAVDBT010000001.1"/>
</dbReference>
<dbReference type="Proteomes" id="UP001239680">
    <property type="component" value="Unassembled WGS sequence"/>
</dbReference>
<evidence type="ECO:0000313" key="1">
    <source>
        <dbReference type="EMBL" id="MDQ2065073.1"/>
    </source>
</evidence>
<reference evidence="1 2" key="1">
    <citation type="submission" date="2023-08" db="EMBL/GenBank/DDBJ databases">
        <title>Characterization of two Paracoccaceae strains isolated from Phycosphere and proposal of Xinfangfangia lacusdiani sp. nov.</title>
        <authorList>
            <person name="Deng Y."/>
            <person name="Zhang Y.Q."/>
        </authorList>
    </citation>
    <scope>NUCLEOTIDE SEQUENCE [LARGE SCALE GENOMIC DNA]</scope>
    <source>
        <strain evidence="1 2">CPCC 101601</strain>
    </source>
</reference>